<gene>
    <name evidence="1" type="ORF">TOL_2356</name>
</gene>
<dbReference type="EMBL" id="HF680312">
    <property type="protein sequence ID" value="CCU72758.1"/>
    <property type="molecule type" value="Genomic_DNA"/>
</dbReference>
<reference evidence="1 2" key="1">
    <citation type="journal article" date="2013" name="Genome Announc.">
        <title>Genome Sequence of Thalassolituus oleivorans MIL-1 (DSM 14913T).</title>
        <authorList>
            <person name="Golyshin P.N."/>
            <person name="Werner J."/>
            <person name="Chernikova T.N."/>
            <person name="Tran H."/>
            <person name="Ferrer M."/>
            <person name="Yakimov M.M."/>
            <person name="Teeling H."/>
            <person name="Golyshina O.V."/>
        </authorList>
    </citation>
    <scope>NUCLEOTIDE SEQUENCE [LARGE SCALE GENOMIC DNA]</scope>
    <source>
        <strain evidence="1 2">MIL-1</strain>
    </source>
</reference>
<evidence type="ECO:0000313" key="2">
    <source>
        <dbReference type="Proteomes" id="UP000011866"/>
    </source>
</evidence>
<sequence length="58" mass="6386">MACLELFWLVMKPASTRLNCLAIVVEAFHELVKVTADQVQAAVTDSGSFVGDYLLRIT</sequence>
<dbReference type="Proteomes" id="UP000011866">
    <property type="component" value="Chromosome"/>
</dbReference>
<organism evidence="1 2">
    <name type="scientific">Thalassolituus oleivorans MIL-1</name>
    <dbReference type="NCBI Taxonomy" id="1298593"/>
    <lineage>
        <taxon>Bacteria</taxon>
        <taxon>Pseudomonadati</taxon>
        <taxon>Pseudomonadota</taxon>
        <taxon>Gammaproteobacteria</taxon>
        <taxon>Oceanospirillales</taxon>
        <taxon>Oceanospirillaceae</taxon>
        <taxon>Thalassolituus</taxon>
    </lineage>
</organism>
<name>M5DU46_9GAMM</name>
<keyword evidence="2" id="KW-1185">Reference proteome</keyword>
<proteinExistence type="predicted"/>
<accession>M5DU46</accession>
<dbReference type="AlphaFoldDB" id="M5DU46"/>
<dbReference type="KEGG" id="tol:TOL_2356"/>
<dbReference type="HOGENOM" id="CLU_2977771_0_0_6"/>
<protein>
    <submittedName>
        <fullName evidence="1">Uncharacterized protein</fullName>
    </submittedName>
</protein>
<evidence type="ECO:0000313" key="1">
    <source>
        <dbReference type="EMBL" id="CCU72758.1"/>
    </source>
</evidence>